<accession>A0A0E0KNW6</accession>
<dbReference type="AlphaFoldDB" id="A0A0E0KNW6"/>
<evidence type="ECO:0000313" key="2">
    <source>
        <dbReference type="Proteomes" id="UP000026962"/>
    </source>
</evidence>
<organism evidence="1">
    <name type="scientific">Oryza punctata</name>
    <name type="common">Red rice</name>
    <dbReference type="NCBI Taxonomy" id="4537"/>
    <lineage>
        <taxon>Eukaryota</taxon>
        <taxon>Viridiplantae</taxon>
        <taxon>Streptophyta</taxon>
        <taxon>Embryophyta</taxon>
        <taxon>Tracheophyta</taxon>
        <taxon>Spermatophyta</taxon>
        <taxon>Magnoliopsida</taxon>
        <taxon>Liliopsida</taxon>
        <taxon>Poales</taxon>
        <taxon>Poaceae</taxon>
        <taxon>BOP clade</taxon>
        <taxon>Oryzoideae</taxon>
        <taxon>Oryzeae</taxon>
        <taxon>Oryzinae</taxon>
        <taxon>Oryza</taxon>
    </lineage>
</organism>
<reference evidence="1" key="2">
    <citation type="submission" date="2018-05" db="EMBL/GenBank/DDBJ databases">
        <title>OpunRS2 (Oryza punctata Reference Sequence Version 2).</title>
        <authorList>
            <person name="Zhang J."/>
            <person name="Kudrna D."/>
            <person name="Lee S."/>
            <person name="Talag J."/>
            <person name="Welchert J."/>
            <person name="Wing R.A."/>
        </authorList>
    </citation>
    <scope>NUCLEOTIDE SEQUENCE [LARGE SCALE GENOMIC DNA]</scope>
</reference>
<dbReference type="EnsemblPlants" id="OPUNC04G05890.2">
    <property type="protein sequence ID" value="OPUNC04G05890.2"/>
    <property type="gene ID" value="OPUNC04G05890"/>
</dbReference>
<protein>
    <submittedName>
        <fullName evidence="1">Uncharacterized protein</fullName>
    </submittedName>
</protein>
<reference evidence="1" key="1">
    <citation type="submission" date="2015-04" db="UniProtKB">
        <authorList>
            <consortium name="EnsemblPlants"/>
        </authorList>
    </citation>
    <scope>IDENTIFICATION</scope>
</reference>
<dbReference type="Proteomes" id="UP000026962">
    <property type="component" value="Chromosome 4"/>
</dbReference>
<proteinExistence type="predicted"/>
<sequence>MVLSVWAGPFPLVGLGSSPEARPAAVAGHHPHLRRHKTGRLPATGYIPRPIPPPLFPFLDSPILGTLVRECIRFVITLAMADKHKLEAVSSNFSTYGATSCAIAGLPSNGLFDSFVRTSNGAKLRRHISLMIMQYPIRIEVAAGDVHYGIIKGERFPRGFDDLSGAALEQQPRRLRGFVADELEVRLLEAMG</sequence>
<evidence type="ECO:0000313" key="1">
    <source>
        <dbReference type="EnsemblPlants" id="OPUNC04G05890.2"/>
    </source>
</evidence>
<dbReference type="HOGENOM" id="CLU_1417232_0_0_1"/>
<dbReference type="Gramene" id="OPUNC04G05890.2">
    <property type="protein sequence ID" value="OPUNC04G05890.2"/>
    <property type="gene ID" value="OPUNC04G05890"/>
</dbReference>
<keyword evidence="2" id="KW-1185">Reference proteome</keyword>
<name>A0A0E0KNW6_ORYPU</name>